<gene>
    <name evidence="1" type="ORF">EYF80_036643</name>
</gene>
<evidence type="ECO:0000313" key="1">
    <source>
        <dbReference type="EMBL" id="TNN53124.1"/>
    </source>
</evidence>
<organism evidence="1 2">
    <name type="scientific">Liparis tanakae</name>
    <name type="common">Tanaka's snailfish</name>
    <dbReference type="NCBI Taxonomy" id="230148"/>
    <lineage>
        <taxon>Eukaryota</taxon>
        <taxon>Metazoa</taxon>
        <taxon>Chordata</taxon>
        <taxon>Craniata</taxon>
        <taxon>Vertebrata</taxon>
        <taxon>Euteleostomi</taxon>
        <taxon>Actinopterygii</taxon>
        <taxon>Neopterygii</taxon>
        <taxon>Teleostei</taxon>
        <taxon>Neoteleostei</taxon>
        <taxon>Acanthomorphata</taxon>
        <taxon>Eupercaria</taxon>
        <taxon>Perciformes</taxon>
        <taxon>Cottioidei</taxon>
        <taxon>Cottales</taxon>
        <taxon>Liparidae</taxon>
        <taxon>Liparis</taxon>
    </lineage>
</organism>
<sequence length="149" mass="15133">MEGKEEQESGLTWSSHHATSTVVSVSSPLYTVLKDPLPSSMSNFRKRPSGDVPTAFVSTSSISSCTRFSASLCSARIFASSFSSSVSLSFPSVGLLTCSVAFPSFAACRGSFDPPGLDVAPGGLPAVLSVTSDAVGADSFSAPSAPPGS</sequence>
<evidence type="ECO:0000313" key="2">
    <source>
        <dbReference type="Proteomes" id="UP000314294"/>
    </source>
</evidence>
<accession>A0A4Z2GK04</accession>
<proteinExistence type="predicted"/>
<name>A0A4Z2GK04_9TELE</name>
<reference evidence="1 2" key="1">
    <citation type="submission" date="2019-03" db="EMBL/GenBank/DDBJ databases">
        <title>First draft genome of Liparis tanakae, snailfish: a comprehensive survey of snailfish specific genes.</title>
        <authorList>
            <person name="Kim W."/>
            <person name="Song I."/>
            <person name="Jeong J.-H."/>
            <person name="Kim D."/>
            <person name="Kim S."/>
            <person name="Ryu S."/>
            <person name="Song J.Y."/>
            <person name="Lee S.K."/>
        </authorList>
    </citation>
    <scope>NUCLEOTIDE SEQUENCE [LARGE SCALE GENOMIC DNA]</scope>
    <source>
        <tissue evidence="1">Muscle</tissue>
    </source>
</reference>
<protein>
    <submittedName>
        <fullName evidence="1">Uncharacterized protein</fullName>
    </submittedName>
</protein>
<comment type="caution">
    <text evidence="1">The sequence shown here is derived from an EMBL/GenBank/DDBJ whole genome shotgun (WGS) entry which is preliminary data.</text>
</comment>
<dbReference type="Proteomes" id="UP000314294">
    <property type="component" value="Unassembled WGS sequence"/>
</dbReference>
<keyword evidence="2" id="KW-1185">Reference proteome</keyword>
<dbReference type="AlphaFoldDB" id="A0A4Z2GK04"/>
<dbReference type="EMBL" id="SRLO01000525">
    <property type="protein sequence ID" value="TNN53124.1"/>
    <property type="molecule type" value="Genomic_DNA"/>
</dbReference>